<gene>
    <name evidence="7" type="ORF">H7R39_09805</name>
</gene>
<dbReference type="AlphaFoldDB" id="A0A842JC85"/>
<evidence type="ECO:0000259" key="6">
    <source>
        <dbReference type="Pfam" id="PF00881"/>
    </source>
</evidence>
<protein>
    <submittedName>
        <fullName evidence="7">Nitroreductase family protein</fullName>
    </submittedName>
</protein>
<comment type="similarity">
    <text evidence="2">Belongs to the nitroreductase family.</text>
</comment>
<accession>A0A842JC85</accession>
<evidence type="ECO:0000256" key="1">
    <source>
        <dbReference type="ARBA" id="ARBA00001917"/>
    </source>
</evidence>
<dbReference type="InterPro" id="IPR029479">
    <property type="entry name" value="Nitroreductase"/>
</dbReference>
<dbReference type="InterPro" id="IPR000415">
    <property type="entry name" value="Nitroreductase-like"/>
</dbReference>
<keyword evidence="5" id="KW-0560">Oxidoreductase</keyword>
<evidence type="ECO:0000256" key="2">
    <source>
        <dbReference type="ARBA" id="ARBA00007118"/>
    </source>
</evidence>
<dbReference type="EMBL" id="JACLZK010000002">
    <property type="protein sequence ID" value="MBC2883539.1"/>
    <property type="molecule type" value="Genomic_DNA"/>
</dbReference>
<keyword evidence="3" id="KW-0285">Flavoprotein</keyword>
<name>A0A842JC85_9BACT</name>
<reference evidence="7 8" key="1">
    <citation type="submission" date="2020-08" db="EMBL/GenBank/DDBJ databases">
        <title>Complete genome and description of Campylobacter massiliensis Marseille-Q3452 sp. nov.</title>
        <authorList>
            <person name="Antezack A."/>
        </authorList>
    </citation>
    <scope>NUCLEOTIDE SEQUENCE [LARGE SCALE GENOMIC DNA]</scope>
    <source>
        <strain evidence="7 8">Marseille-Q3452</strain>
    </source>
</reference>
<dbReference type="RefSeq" id="WP_185899047.1">
    <property type="nucleotide sequence ID" value="NZ_JACLZK010000002.1"/>
</dbReference>
<evidence type="ECO:0000256" key="3">
    <source>
        <dbReference type="ARBA" id="ARBA00022630"/>
    </source>
</evidence>
<dbReference type="GO" id="GO:0016491">
    <property type="term" value="F:oxidoreductase activity"/>
    <property type="evidence" value="ECO:0007669"/>
    <property type="project" value="UniProtKB-KW"/>
</dbReference>
<feature type="domain" description="Nitroreductase" evidence="6">
    <location>
        <begin position="8"/>
        <end position="173"/>
    </location>
</feature>
<evidence type="ECO:0000313" key="7">
    <source>
        <dbReference type="EMBL" id="MBC2883539.1"/>
    </source>
</evidence>
<proteinExistence type="inferred from homology"/>
<dbReference type="Pfam" id="PF00881">
    <property type="entry name" value="Nitroreductase"/>
    <property type="match status" value="1"/>
</dbReference>
<dbReference type="Gene3D" id="3.40.109.10">
    <property type="entry name" value="NADH Oxidase"/>
    <property type="match status" value="1"/>
</dbReference>
<dbReference type="PANTHER" id="PTHR43673">
    <property type="entry name" value="NAD(P)H NITROREDUCTASE YDGI-RELATED"/>
    <property type="match status" value="1"/>
</dbReference>
<sequence length="194" mass="21235">MQLLEAMKKRRSVREFNAEVPSKEEIQAILEAAYLAPALFTTKDAHISVITDKDLLRELDAAAVKKFGKMLENMGMKTKTTLYGAPVLVLVSGKLATELPKECEGAKLENLHRGIYWAMGSVMQNMQLRATSLELASCPINTVVVTLFDEPVLAARAGIPEGYSPLCSLAIGKSDAKCEERKPSCDHYGVSYIA</sequence>
<evidence type="ECO:0000256" key="5">
    <source>
        <dbReference type="ARBA" id="ARBA00023002"/>
    </source>
</evidence>
<comment type="caution">
    <text evidence="7">The sequence shown here is derived from an EMBL/GenBank/DDBJ whole genome shotgun (WGS) entry which is preliminary data.</text>
</comment>
<comment type="cofactor">
    <cofactor evidence="1">
        <name>FMN</name>
        <dbReference type="ChEBI" id="CHEBI:58210"/>
    </cofactor>
</comment>
<keyword evidence="4" id="KW-0288">FMN</keyword>
<dbReference type="Proteomes" id="UP000552683">
    <property type="component" value="Unassembled WGS sequence"/>
</dbReference>
<dbReference type="PANTHER" id="PTHR43673:SF2">
    <property type="entry name" value="NITROREDUCTASE"/>
    <property type="match status" value="1"/>
</dbReference>
<evidence type="ECO:0000256" key="4">
    <source>
        <dbReference type="ARBA" id="ARBA00022643"/>
    </source>
</evidence>
<organism evidence="7 8">
    <name type="scientific">Campylobacter massiliensis</name>
    <dbReference type="NCBI Taxonomy" id="2762557"/>
    <lineage>
        <taxon>Bacteria</taxon>
        <taxon>Pseudomonadati</taxon>
        <taxon>Campylobacterota</taxon>
        <taxon>Epsilonproteobacteria</taxon>
        <taxon>Campylobacterales</taxon>
        <taxon>Campylobacteraceae</taxon>
        <taxon>Campylobacter</taxon>
    </lineage>
</organism>
<dbReference type="SUPFAM" id="SSF55469">
    <property type="entry name" value="FMN-dependent nitroreductase-like"/>
    <property type="match status" value="1"/>
</dbReference>
<evidence type="ECO:0000313" key="8">
    <source>
        <dbReference type="Proteomes" id="UP000552683"/>
    </source>
</evidence>
<keyword evidence="8" id="KW-1185">Reference proteome</keyword>